<evidence type="ECO:0000259" key="14">
    <source>
        <dbReference type="Pfam" id="PF07715"/>
    </source>
</evidence>
<dbReference type="InterPro" id="IPR037066">
    <property type="entry name" value="Plug_dom_sf"/>
</dbReference>
<evidence type="ECO:0000256" key="6">
    <source>
        <dbReference type="ARBA" id="ARBA00023077"/>
    </source>
</evidence>
<keyword evidence="5 12" id="KW-0732">Signal</keyword>
<comment type="similarity">
    <text evidence="9 11">Belongs to the TonB-dependent receptor family.</text>
</comment>
<evidence type="ECO:0000313" key="16">
    <source>
        <dbReference type="Proteomes" id="UP000197153"/>
    </source>
</evidence>
<feature type="domain" description="TonB-dependent receptor plug" evidence="14">
    <location>
        <begin position="65"/>
        <end position="170"/>
    </location>
</feature>
<dbReference type="InterPro" id="IPR039426">
    <property type="entry name" value="TonB-dep_rcpt-like"/>
</dbReference>
<feature type="chain" id="PRO_5013395088" evidence="12">
    <location>
        <begin position="25"/>
        <end position="996"/>
    </location>
</feature>
<evidence type="ECO:0000256" key="10">
    <source>
        <dbReference type="PROSITE-ProRule" id="PRU10144"/>
    </source>
</evidence>
<dbReference type="Gene3D" id="2.170.130.10">
    <property type="entry name" value="TonB-dependent receptor, plug domain"/>
    <property type="match status" value="1"/>
</dbReference>
<dbReference type="RefSeq" id="WP_088875011.1">
    <property type="nucleotide sequence ID" value="NZ_CP022112.1"/>
</dbReference>
<evidence type="ECO:0000259" key="13">
    <source>
        <dbReference type="Pfam" id="PF00593"/>
    </source>
</evidence>
<keyword evidence="15" id="KW-0675">Receptor</keyword>
<dbReference type="AlphaFoldDB" id="A0A248K1J0"/>
<dbReference type="InterPro" id="IPR010917">
    <property type="entry name" value="TonB_rcpt_CS"/>
</dbReference>
<dbReference type="PROSITE" id="PS52016">
    <property type="entry name" value="TONB_DEPENDENT_REC_3"/>
    <property type="match status" value="1"/>
</dbReference>
<keyword evidence="6 11" id="KW-0798">TonB box</keyword>
<protein>
    <submittedName>
        <fullName evidence="15">TonB-dependent receptor</fullName>
    </submittedName>
</protein>
<dbReference type="Proteomes" id="UP000197153">
    <property type="component" value="Chromosome 3"/>
</dbReference>
<dbReference type="InterPro" id="IPR000531">
    <property type="entry name" value="Beta-barrel_TonB"/>
</dbReference>
<evidence type="ECO:0000256" key="3">
    <source>
        <dbReference type="ARBA" id="ARBA00022452"/>
    </source>
</evidence>
<dbReference type="PANTHER" id="PTHR47234:SF2">
    <property type="entry name" value="TONB-DEPENDENT RECEPTOR"/>
    <property type="match status" value="1"/>
</dbReference>
<dbReference type="InterPro" id="IPR012910">
    <property type="entry name" value="Plug_dom"/>
</dbReference>
<keyword evidence="16" id="KW-1185">Reference proteome</keyword>
<dbReference type="Pfam" id="PF00593">
    <property type="entry name" value="TonB_dep_Rec_b-barrel"/>
    <property type="match status" value="1"/>
</dbReference>
<keyword evidence="3 9" id="KW-1134">Transmembrane beta strand</keyword>
<feature type="signal peptide" evidence="12">
    <location>
        <begin position="1"/>
        <end position="24"/>
    </location>
</feature>
<reference evidence="15 16" key="1">
    <citation type="submission" date="2017-06" db="EMBL/GenBank/DDBJ databases">
        <title>Complete genome sequence of Nitrospirillum amazonense strain CBAmC, an endophytic nitrogen-fixing and plant growth-promoting bacterium, isolated from sugarcane.</title>
        <authorList>
            <person name="Schwab S."/>
            <person name="dos Santos Teixeira K.R."/>
            <person name="Simoes Araujo J.L."/>
            <person name="Soares Vidal M."/>
            <person name="Borges de Freitas H.R."/>
            <person name="Rivello Crivelaro A.L."/>
            <person name="Bueno de Camargo Nunes A."/>
            <person name="dos Santos C.M."/>
            <person name="Palmeira da Silva Rosa D."/>
            <person name="da Silva Padilha D."/>
            <person name="da Silva E."/>
            <person name="Araujo Terra L."/>
            <person name="Soares Mendes V."/>
            <person name="Farinelli L."/>
            <person name="Magalhaes Cruz L."/>
            <person name="Baldani J.I."/>
        </authorList>
    </citation>
    <scope>NUCLEOTIDE SEQUENCE [LARGE SCALE GENOMIC DNA]</scope>
    <source>
        <strain evidence="15 16">CBAmC</strain>
    </source>
</reference>
<evidence type="ECO:0000256" key="11">
    <source>
        <dbReference type="RuleBase" id="RU003357"/>
    </source>
</evidence>
<evidence type="ECO:0000256" key="9">
    <source>
        <dbReference type="PROSITE-ProRule" id="PRU01360"/>
    </source>
</evidence>
<evidence type="ECO:0000256" key="5">
    <source>
        <dbReference type="ARBA" id="ARBA00022729"/>
    </source>
</evidence>
<dbReference type="GO" id="GO:0009279">
    <property type="term" value="C:cell outer membrane"/>
    <property type="evidence" value="ECO:0007669"/>
    <property type="project" value="UniProtKB-SubCell"/>
</dbReference>
<dbReference type="PANTHER" id="PTHR47234">
    <property type="match status" value="1"/>
</dbReference>
<feature type="short sequence motif" description="TonB C-terminal box" evidence="10">
    <location>
        <begin position="979"/>
        <end position="996"/>
    </location>
</feature>
<dbReference type="PROSITE" id="PS01156">
    <property type="entry name" value="TONB_DEPENDENT_REC_2"/>
    <property type="match status" value="1"/>
</dbReference>
<evidence type="ECO:0000256" key="1">
    <source>
        <dbReference type="ARBA" id="ARBA00004571"/>
    </source>
</evidence>
<evidence type="ECO:0000313" key="15">
    <source>
        <dbReference type="EMBL" id="ASG24591.1"/>
    </source>
</evidence>
<evidence type="ECO:0000256" key="8">
    <source>
        <dbReference type="ARBA" id="ARBA00023237"/>
    </source>
</evidence>
<comment type="subcellular location">
    <subcellularLocation>
        <location evidence="1 9">Cell outer membrane</location>
        <topology evidence="1 9">Multi-pass membrane protein</topology>
    </subcellularLocation>
</comment>
<organism evidence="15 16">
    <name type="scientific">Nitrospirillum viridazoti CBAmc</name>
    <dbReference type="NCBI Taxonomy" id="1441467"/>
    <lineage>
        <taxon>Bacteria</taxon>
        <taxon>Pseudomonadati</taxon>
        <taxon>Pseudomonadota</taxon>
        <taxon>Alphaproteobacteria</taxon>
        <taxon>Rhodospirillales</taxon>
        <taxon>Azospirillaceae</taxon>
        <taxon>Nitrospirillum</taxon>
        <taxon>Nitrospirillum viridazoti</taxon>
    </lineage>
</organism>
<keyword evidence="7 9" id="KW-0472">Membrane</keyword>
<name>A0A248K1J0_9PROT</name>
<evidence type="ECO:0000256" key="7">
    <source>
        <dbReference type="ARBA" id="ARBA00023136"/>
    </source>
</evidence>
<accession>A0A248K1J0</accession>
<keyword evidence="2 9" id="KW-0813">Transport</keyword>
<evidence type="ECO:0000256" key="2">
    <source>
        <dbReference type="ARBA" id="ARBA00022448"/>
    </source>
</evidence>
<dbReference type="EMBL" id="CP022112">
    <property type="protein sequence ID" value="ASG24591.1"/>
    <property type="molecule type" value="Genomic_DNA"/>
</dbReference>
<dbReference type="KEGG" id="nao:Y958_27430"/>
<keyword evidence="4 9" id="KW-0812">Transmembrane</keyword>
<evidence type="ECO:0000256" key="12">
    <source>
        <dbReference type="SAM" id="SignalP"/>
    </source>
</evidence>
<dbReference type="SUPFAM" id="SSF56935">
    <property type="entry name" value="Porins"/>
    <property type="match status" value="1"/>
</dbReference>
<dbReference type="InterPro" id="IPR036942">
    <property type="entry name" value="Beta-barrel_TonB_sf"/>
</dbReference>
<sequence>MVSRRIASLTLGTVLGVVALPMMAGGQSASAGGQVAQNTDGGADGSELTEVVVVGSHIAARPNITSAAPITSVTSLEIQQSGALNVEDILNRLPQVSPDNQQTYQDSDGAQKINLRRIGFGRTLTLIDGQRVATNIGLDINIIPVAFLERIDVLSGGASAAYGSDAVAGVVNFMLKKEFTGFQVSGNYSLYDHYNQRTIVQPVADKYGIGSPDGQAWDGGRGDFNAAWGGKFADGRLNVRAFADYRRTEPVLYKDRDFSACGLIQSTTDGPLSCQTSTYSKYGYFSPQSGDNAGQVFSNAKNGSQTFVTRDQTYAYNSYQDYYLQRQDERINGGLFLNYDLTDSVELYGSYLISSDTSYNQFRTSRLYSPSTFGESAYNINCNNPLMSAQQQQALCGSLAGTGALMPTEVRYQFDSTAQLKDYYLNENQRVSAGFRGKVWDAWHYDVGGVYARFDKTYKPAFENPVYQTQADSLNVVNVNGTPTCAAKVAGTSPNCVPANIFVANGGSQSLVNFYEGGYGGTQEQVGVLWDATVNVNGDLGRYGVTSPLAKDGLAVAFGAEYRKDMENNTVDDAFVSNAGYGSNFKASQSVKEGYIEVQAPLVQDKPFVHLLSAQGGYRWSKYDTNPDTFTTWKIEGTYAPVPDVTLRTSYNKAARAPNIYENNQAIDFTSGGPDICAGSNPTASLAACQLTGVTAAQYGHIKQCDDNACLARQGGFVLDPETAHTLTYGAVLKPSFLPGLTLSADRYLIMIDSSIGFNYDDFYSSSCALFATAYYCSHFSRNPDGSLTSYDTVRGGTPSTGFVTYGNTNNYKTFAEGYDFQAQYLLPVAELGGHLDFDFNGSLSTRTGGQDTPNSLAASCVGYFGPRCNQPFPAWTHNLRGTYMRDGGAYSISLNWRHISGVTNAANSNDPALGASASTRVTTFTYIPSYDYFDVAVGYMVNDQISLRLTVNNLTDKMPPIVANSYNISLARSNTIPQVYDALGRMVQMGFTVSF</sequence>
<evidence type="ECO:0000256" key="4">
    <source>
        <dbReference type="ARBA" id="ARBA00022692"/>
    </source>
</evidence>
<proteinExistence type="inferred from homology"/>
<feature type="domain" description="TonB-dependent receptor-like beta-barrel" evidence="13">
    <location>
        <begin position="417"/>
        <end position="955"/>
    </location>
</feature>
<dbReference type="Gene3D" id="2.40.170.20">
    <property type="entry name" value="TonB-dependent receptor, beta-barrel domain"/>
    <property type="match status" value="1"/>
</dbReference>
<dbReference type="Pfam" id="PF07715">
    <property type="entry name" value="Plug"/>
    <property type="match status" value="1"/>
</dbReference>
<keyword evidence="8 9" id="KW-0998">Cell outer membrane</keyword>
<gene>
    <name evidence="15" type="ORF">Y958_27430</name>
</gene>